<comment type="caution">
    <text evidence="1">The sequence shown here is derived from an EMBL/GenBank/DDBJ whole genome shotgun (WGS) entry which is preliminary data.</text>
</comment>
<sequence>MKSTKILLFVALLGIVFSAGKCKKKDKGTSTPSLKGNWKIVSVTNSAGATPASLADMVNGTAMFGDSNYEFKNNTGANAETGTYVYDASANTLTATPSGTSKFTNSNAPYTFETSLASPNLELRVNIAAAGKPANIITVKLQKQE</sequence>
<dbReference type="AlphaFoldDB" id="A0A2N3IE74"/>
<name>A0A2N3IE74_9BACT</name>
<dbReference type="RefSeq" id="WP_101358853.1">
    <property type="nucleotide sequence ID" value="NZ_NKXO01000023.1"/>
</dbReference>
<organism evidence="1 2">
    <name type="scientific">Raineya orbicola</name>
    <dbReference type="NCBI Taxonomy" id="2016530"/>
    <lineage>
        <taxon>Bacteria</taxon>
        <taxon>Pseudomonadati</taxon>
        <taxon>Bacteroidota</taxon>
        <taxon>Cytophagia</taxon>
        <taxon>Cytophagales</taxon>
        <taxon>Raineyaceae</taxon>
        <taxon>Raineya</taxon>
    </lineage>
</organism>
<dbReference type="OrthoDB" id="9843297at2"/>
<evidence type="ECO:0000313" key="2">
    <source>
        <dbReference type="Proteomes" id="UP000233387"/>
    </source>
</evidence>
<gene>
    <name evidence="1" type="ORF">Rain11_1584</name>
</gene>
<reference evidence="1 2" key="1">
    <citation type="submission" date="2017-06" db="EMBL/GenBank/DDBJ databases">
        <title>Raineya orbicola gen. nov., sp. nov. a slightly thermophilic bacterium of the phylum Bacteroidetes and the description of Raineyaceae fam. nov.</title>
        <authorList>
            <person name="Albuquerque L."/>
            <person name="Polonia A.R.M."/>
            <person name="Barroso C."/>
            <person name="Froufe H.J.C."/>
            <person name="Lage O."/>
            <person name="Lobo-Da-Cunha A."/>
            <person name="Egas C."/>
            <person name="Da Costa M.S."/>
        </authorList>
    </citation>
    <scope>NUCLEOTIDE SEQUENCE [LARGE SCALE GENOMIC DNA]</scope>
    <source>
        <strain evidence="1 2">SPSPC-11</strain>
    </source>
</reference>
<proteinExistence type="predicted"/>
<accession>A0A2N3IE74</accession>
<keyword evidence="2" id="KW-1185">Reference proteome</keyword>
<dbReference type="Proteomes" id="UP000233387">
    <property type="component" value="Unassembled WGS sequence"/>
</dbReference>
<evidence type="ECO:0000313" key="1">
    <source>
        <dbReference type="EMBL" id="PKQ68606.1"/>
    </source>
</evidence>
<dbReference type="EMBL" id="NKXO01000023">
    <property type="protein sequence ID" value="PKQ68606.1"/>
    <property type="molecule type" value="Genomic_DNA"/>
</dbReference>
<protein>
    <submittedName>
        <fullName evidence="1">Lipocalin-like domain</fullName>
    </submittedName>
</protein>